<dbReference type="KEGG" id="cel:CELE_C18H7.9"/>
<dbReference type="SMR" id="Q9GZF8"/>
<dbReference type="RefSeq" id="NP_499956.1">
    <property type="nucleotide sequence ID" value="NM_067555.4"/>
</dbReference>
<dbReference type="STRING" id="6239.C18H7.9.1"/>
<keyword evidence="2" id="KW-0808">Transferase</keyword>
<feature type="domain" description="Methyltransferase" evidence="1">
    <location>
        <begin position="41"/>
        <end position="126"/>
    </location>
</feature>
<keyword evidence="3" id="KW-1185">Reference proteome</keyword>
<dbReference type="CDD" id="cd02440">
    <property type="entry name" value="AdoMet_MTases"/>
    <property type="match status" value="1"/>
</dbReference>
<dbReference type="Proteomes" id="UP000001940">
    <property type="component" value="Chromosome IV"/>
</dbReference>
<dbReference type="PANTHER" id="PTHR43464:SF65">
    <property type="entry name" value="METHYLTRANSFERASE DOMAIN-CONTAINING PROTEIN"/>
    <property type="match status" value="1"/>
</dbReference>
<evidence type="ECO:0000313" key="3">
    <source>
        <dbReference type="Proteomes" id="UP000001940"/>
    </source>
</evidence>
<dbReference type="PIR" id="T33109">
    <property type="entry name" value="T33109"/>
</dbReference>
<dbReference type="GeneID" id="182806"/>
<dbReference type="WormBase" id="C18H7.9">
    <property type="protein sequence ID" value="CE17434"/>
    <property type="gene ID" value="WBGene00015999"/>
    <property type="gene designation" value="prmt-4"/>
</dbReference>
<keyword evidence="2" id="KW-0489">Methyltransferase</keyword>
<proteinExistence type="predicted"/>
<dbReference type="OrthoDB" id="66144at2759"/>
<dbReference type="PANTHER" id="PTHR43464">
    <property type="entry name" value="METHYLTRANSFERASE"/>
    <property type="match status" value="1"/>
</dbReference>
<dbReference type="HOGENOM" id="CLU_1798188_0_0_1"/>
<dbReference type="UCSC" id="C18H7.9">
    <property type="organism name" value="c. elegans"/>
</dbReference>
<sequence>MSSDFPTDPYSTAQQKWLYQDHLVLPTLEKLLKYNLKDKKVLDIGCGNGLNSTTFLQWGARKVVGFDNSQEMIENCKNLHKSSEQSSFHHLNVTDFQLDEKFHVATAVFVLQYVHDKEELRKAIRLIWERKLRNGWFRLWMEDL</sequence>
<dbReference type="Gene3D" id="3.40.50.150">
    <property type="entry name" value="Vaccinia Virus protein VP39"/>
    <property type="match status" value="1"/>
</dbReference>
<reference evidence="2 3" key="1">
    <citation type="journal article" date="1998" name="Science">
        <title>Genome sequence of the nematode C. elegans: a platform for investigating biology.</title>
        <authorList>
            <consortium name="The C. elegans sequencing consortium"/>
            <person name="Sulson J.E."/>
            <person name="Waterston R."/>
        </authorList>
    </citation>
    <scope>NUCLEOTIDE SEQUENCE [LARGE SCALE GENOMIC DNA]</scope>
    <source>
        <strain evidence="2 3">Bristol N2</strain>
    </source>
</reference>
<dbReference type="InterPro" id="IPR029063">
    <property type="entry name" value="SAM-dependent_MTases_sf"/>
</dbReference>
<dbReference type="SUPFAM" id="SSF53335">
    <property type="entry name" value="S-adenosyl-L-methionine-dependent methyltransferases"/>
    <property type="match status" value="1"/>
</dbReference>
<dbReference type="CTD" id="182806"/>
<dbReference type="InterPro" id="IPR041698">
    <property type="entry name" value="Methyltransf_25"/>
</dbReference>
<dbReference type="GO" id="GO:0010420">
    <property type="term" value="F:polyprenyldihydroxybenzoate methyltransferase activity"/>
    <property type="evidence" value="ECO:0000318"/>
    <property type="project" value="GO_Central"/>
</dbReference>
<dbReference type="AlphaFoldDB" id="Q9GZF8"/>
<dbReference type="Pfam" id="PF13649">
    <property type="entry name" value="Methyltransf_25"/>
    <property type="match status" value="1"/>
</dbReference>
<protein>
    <submittedName>
        <fullName evidence="2">Methyltransferase domain-containing protein</fullName>
    </submittedName>
</protein>
<accession>Q9GZF8</accession>
<evidence type="ECO:0000313" key="4">
    <source>
        <dbReference type="WormBase" id="C18H7.9"/>
    </source>
</evidence>
<dbReference type="GO" id="GO:0032259">
    <property type="term" value="P:methylation"/>
    <property type="evidence" value="ECO:0007669"/>
    <property type="project" value="UniProtKB-KW"/>
</dbReference>
<dbReference type="EMBL" id="BX284604">
    <property type="protein sequence ID" value="CCD63294.1"/>
    <property type="molecule type" value="Genomic_DNA"/>
</dbReference>
<dbReference type="Bgee" id="WBGene00015999">
    <property type="expression patterns" value="Expressed in larva"/>
</dbReference>
<dbReference type="GO" id="GO:0006744">
    <property type="term" value="P:ubiquinone biosynthetic process"/>
    <property type="evidence" value="ECO:0000318"/>
    <property type="project" value="GO_Central"/>
</dbReference>
<dbReference type="eggNOG" id="ENOG502SPDG">
    <property type="taxonomic scope" value="Eukaryota"/>
</dbReference>
<organism evidence="2 3">
    <name type="scientific">Caenorhabditis elegans</name>
    <dbReference type="NCBI Taxonomy" id="6239"/>
    <lineage>
        <taxon>Eukaryota</taxon>
        <taxon>Metazoa</taxon>
        <taxon>Ecdysozoa</taxon>
        <taxon>Nematoda</taxon>
        <taxon>Chromadorea</taxon>
        <taxon>Rhabditida</taxon>
        <taxon>Rhabditina</taxon>
        <taxon>Rhabditomorpha</taxon>
        <taxon>Rhabditoidea</taxon>
        <taxon>Rhabditidae</taxon>
        <taxon>Peloderinae</taxon>
        <taxon>Caenorhabditis</taxon>
    </lineage>
</organism>
<dbReference type="AGR" id="WB:WBGene00015999"/>
<dbReference type="PaxDb" id="6239-C18H7.9"/>
<evidence type="ECO:0000259" key="1">
    <source>
        <dbReference type="Pfam" id="PF13649"/>
    </source>
</evidence>
<dbReference type="FunCoup" id="Q9GZF8">
    <property type="interactions" value="6"/>
</dbReference>
<dbReference type="PhylomeDB" id="Q9GZF8"/>
<dbReference type="GO" id="GO:0005739">
    <property type="term" value="C:mitochondrion"/>
    <property type="evidence" value="ECO:0000318"/>
    <property type="project" value="GO_Central"/>
</dbReference>
<gene>
    <name evidence="2 4" type="primary">prmt-4</name>
    <name evidence="4" type="ORF">C18H7.9</name>
    <name evidence="2" type="ORF">CELE_C18H7.9</name>
</gene>
<evidence type="ECO:0000313" key="2">
    <source>
        <dbReference type="EMBL" id="CCD63294.1"/>
    </source>
</evidence>
<dbReference type="InParanoid" id="Q9GZF8"/>
<name>Q9GZF8_CAEEL</name>